<dbReference type="SUPFAM" id="SSF51215">
    <property type="entry name" value="Regulatory protein AraC"/>
    <property type="match status" value="1"/>
</dbReference>
<evidence type="ECO:0000256" key="3">
    <source>
        <dbReference type="ARBA" id="ARBA00023163"/>
    </source>
</evidence>
<sequence>MQLQLDPNKKEVKAHGTYGFPVNVSLEQLSRYEKNSFLWHWHREVELTLVLSGEMCYQLNETVYHLKAGDGLFCNSNTMHTGFPDARGDDCSYISVTFHPRFLCGYEGSVLQTKYVEKITENPAIPGLRLSPSSPWQLEILTQLKNIFLLSRKPPQNYELLLQIDLLSIWNVLWEHGDFQNVQSPASTLRHMDRLRKILEYIQQHYSEKITLEDIAAQASICQSECCRFFKKHMKESLFDYLISFRIEKSLPLLRETDLPVTEIAGRVGFSTSAYYAKVFRERMRCTPTRYREM</sequence>
<dbReference type="Gene3D" id="1.10.10.60">
    <property type="entry name" value="Homeodomain-like"/>
    <property type="match status" value="2"/>
</dbReference>
<protein>
    <submittedName>
        <fullName evidence="5">Helix-turn-helix transcriptional regulator</fullName>
    </submittedName>
</protein>
<evidence type="ECO:0000313" key="6">
    <source>
        <dbReference type="Proteomes" id="UP000886723"/>
    </source>
</evidence>
<evidence type="ECO:0000313" key="5">
    <source>
        <dbReference type="EMBL" id="HIV12721.1"/>
    </source>
</evidence>
<dbReference type="Pfam" id="PF12833">
    <property type="entry name" value="HTH_18"/>
    <property type="match status" value="1"/>
</dbReference>
<comment type="caution">
    <text evidence="5">The sequence shown here is derived from an EMBL/GenBank/DDBJ whole genome shotgun (WGS) entry which is preliminary data.</text>
</comment>
<keyword evidence="2" id="KW-0238">DNA-binding</keyword>
<dbReference type="Pfam" id="PF02311">
    <property type="entry name" value="AraC_binding"/>
    <property type="match status" value="1"/>
</dbReference>
<dbReference type="GO" id="GO:0043565">
    <property type="term" value="F:sequence-specific DNA binding"/>
    <property type="evidence" value="ECO:0007669"/>
    <property type="project" value="InterPro"/>
</dbReference>
<keyword evidence="1" id="KW-0805">Transcription regulation</keyword>
<dbReference type="InterPro" id="IPR037923">
    <property type="entry name" value="HTH-like"/>
</dbReference>
<dbReference type="EMBL" id="DVON01000139">
    <property type="protein sequence ID" value="HIV12721.1"/>
    <property type="molecule type" value="Genomic_DNA"/>
</dbReference>
<feature type="domain" description="HTH araC/xylS-type" evidence="4">
    <location>
        <begin position="196"/>
        <end position="294"/>
    </location>
</feature>
<dbReference type="GO" id="GO:0003700">
    <property type="term" value="F:DNA-binding transcription factor activity"/>
    <property type="evidence" value="ECO:0007669"/>
    <property type="project" value="InterPro"/>
</dbReference>
<dbReference type="InterPro" id="IPR009057">
    <property type="entry name" value="Homeodomain-like_sf"/>
</dbReference>
<dbReference type="AlphaFoldDB" id="A0A9D1NTT7"/>
<dbReference type="SUPFAM" id="SSF46689">
    <property type="entry name" value="Homeodomain-like"/>
    <property type="match status" value="2"/>
</dbReference>
<dbReference type="Gene3D" id="2.60.120.10">
    <property type="entry name" value="Jelly Rolls"/>
    <property type="match status" value="1"/>
</dbReference>
<dbReference type="PROSITE" id="PS01124">
    <property type="entry name" value="HTH_ARAC_FAMILY_2"/>
    <property type="match status" value="1"/>
</dbReference>
<dbReference type="InterPro" id="IPR003313">
    <property type="entry name" value="AraC-bd"/>
</dbReference>
<evidence type="ECO:0000256" key="1">
    <source>
        <dbReference type="ARBA" id="ARBA00023015"/>
    </source>
</evidence>
<evidence type="ECO:0000259" key="4">
    <source>
        <dbReference type="PROSITE" id="PS01124"/>
    </source>
</evidence>
<keyword evidence="3" id="KW-0804">Transcription</keyword>
<proteinExistence type="predicted"/>
<dbReference type="InterPro" id="IPR018060">
    <property type="entry name" value="HTH_AraC"/>
</dbReference>
<dbReference type="InterPro" id="IPR014710">
    <property type="entry name" value="RmlC-like_jellyroll"/>
</dbReference>
<dbReference type="SMART" id="SM00342">
    <property type="entry name" value="HTH_ARAC"/>
    <property type="match status" value="1"/>
</dbReference>
<dbReference type="PANTHER" id="PTHR43280">
    <property type="entry name" value="ARAC-FAMILY TRANSCRIPTIONAL REGULATOR"/>
    <property type="match status" value="1"/>
</dbReference>
<evidence type="ECO:0000256" key="2">
    <source>
        <dbReference type="ARBA" id="ARBA00023125"/>
    </source>
</evidence>
<accession>A0A9D1NTT7</accession>
<reference evidence="5" key="1">
    <citation type="submission" date="2020-10" db="EMBL/GenBank/DDBJ databases">
        <authorList>
            <person name="Gilroy R."/>
        </authorList>
    </citation>
    <scope>NUCLEOTIDE SEQUENCE</scope>
    <source>
        <strain evidence="5">ChiBcec2-4451</strain>
    </source>
</reference>
<name>A0A9D1NTT7_9FIRM</name>
<organism evidence="5 6">
    <name type="scientific">Candidatus Pullilachnospira stercoravium</name>
    <dbReference type="NCBI Taxonomy" id="2840913"/>
    <lineage>
        <taxon>Bacteria</taxon>
        <taxon>Bacillati</taxon>
        <taxon>Bacillota</taxon>
        <taxon>Clostridia</taxon>
        <taxon>Lachnospirales</taxon>
        <taxon>Lachnospiraceae</taxon>
        <taxon>Lachnospiraceae incertae sedis</taxon>
        <taxon>Candidatus Pullilachnospira</taxon>
    </lineage>
</organism>
<gene>
    <name evidence="5" type="ORF">IAA63_06230</name>
</gene>
<reference evidence="5" key="2">
    <citation type="journal article" date="2021" name="PeerJ">
        <title>Extensive microbial diversity within the chicken gut microbiome revealed by metagenomics and culture.</title>
        <authorList>
            <person name="Gilroy R."/>
            <person name="Ravi A."/>
            <person name="Getino M."/>
            <person name="Pursley I."/>
            <person name="Horton D.L."/>
            <person name="Alikhan N.F."/>
            <person name="Baker D."/>
            <person name="Gharbi K."/>
            <person name="Hall N."/>
            <person name="Watson M."/>
            <person name="Adriaenssens E.M."/>
            <person name="Foster-Nyarko E."/>
            <person name="Jarju S."/>
            <person name="Secka A."/>
            <person name="Antonio M."/>
            <person name="Oren A."/>
            <person name="Chaudhuri R.R."/>
            <person name="La Ragione R."/>
            <person name="Hildebrand F."/>
            <person name="Pallen M.J."/>
        </authorList>
    </citation>
    <scope>NUCLEOTIDE SEQUENCE</scope>
    <source>
        <strain evidence="5">ChiBcec2-4451</strain>
    </source>
</reference>
<dbReference type="PANTHER" id="PTHR43280:SF28">
    <property type="entry name" value="HTH-TYPE TRANSCRIPTIONAL ACTIVATOR RHAS"/>
    <property type="match status" value="1"/>
</dbReference>
<dbReference type="Proteomes" id="UP000886723">
    <property type="component" value="Unassembled WGS sequence"/>
</dbReference>